<evidence type="ECO:0000256" key="1">
    <source>
        <dbReference type="ARBA" id="ARBA00013172"/>
    </source>
</evidence>
<feature type="domain" description="4'-phosphopantetheinyl transferase" evidence="3">
    <location>
        <begin position="17"/>
        <end position="78"/>
    </location>
</feature>
<proteinExistence type="predicted"/>
<dbReference type="AlphaFoldDB" id="G4U2W3"/>
<dbReference type="PANTHER" id="PTHR12215:SF10">
    <property type="entry name" value="L-AMINOADIPATE-SEMIALDEHYDE DEHYDROGENASE-PHOSPHOPANTETHEINYL TRANSFERASE"/>
    <property type="match status" value="1"/>
</dbReference>
<evidence type="ECO:0000313" key="4">
    <source>
        <dbReference type="EMBL" id="CCA77922.1"/>
    </source>
</evidence>
<keyword evidence="2" id="KW-0808">Transferase</keyword>
<dbReference type="InterPro" id="IPR050559">
    <property type="entry name" value="P-Pant_transferase_sf"/>
</dbReference>
<gene>
    <name evidence="4" type="ORF">PIIN_08745</name>
</gene>
<dbReference type="EMBL" id="CAFZ01001877">
    <property type="protein sequence ID" value="CCA77922.1"/>
    <property type="molecule type" value="Genomic_DNA"/>
</dbReference>
<dbReference type="SUPFAM" id="SSF56214">
    <property type="entry name" value="4'-phosphopantetheinyl transferase"/>
    <property type="match status" value="1"/>
</dbReference>
<dbReference type="EC" id="2.7.8.7" evidence="1"/>
<protein>
    <recommendedName>
        <fullName evidence="1">holo-[acyl-carrier-protein] synthase</fullName>
        <ecNumber evidence="1">2.7.8.7</ecNumber>
    </recommendedName>
</protein>
<dbReference type="GO" id="GO:0000287">
    <property type="term" value="F:magnesium ion binding"/>
    <property type="evidence" value="ECO:0007669"/>
    <property type="project" value="InterPro"/>
</dbReference>
<dbReference type="PANTHER" id="PTHR12215">
    <property type="entry name" value="PHOSPHOPANTETHEINE TRANSFERASE"/>
    <property type="match status" value="1"/>
</dbReference>
<dbReference type="STRING" id="1109443.G4U2W3"/>
<dbReference type="Gene3D" id="3.90.470.20">
    <property type="entry name" value="4'-phosphopantetheinyl transferase domain"/>
    <property type="match status" value="1"/>
</dbReference>
<organism evidence="4 5">
    <name type="scientific">Serendipita indica (strain DSM 11827)</name>
    <name type="common">Root endophyte fungus</name>
    <name type="synonym">Piriformospora indica</name>
    <dbReference type="NCBI Taxonomy" id="1109443"/>
    <lineage>
        <taxon>Eukaryota</taxon>
        <taxon>Fungi</taxon>
        <taxon>Dikarya</taxon>
        <taxon>Basidiomycota</taxon>
        <taxon>Agaricomycotina</taxon>
        <taxon>Agaricomycetes</taxon>
        <taxon>Sebacinales</taxon>
        <taxon>Serendipitaceae</taxon>
        <taxon>Serendipita</taxon>
    </lineage>
</organism>
<dbReference type="Proteomes" id="UP000007148">
    <property type="component" value="Unassembled WGS sequence"/>
</dbReference>
<dbReference type="HOGENOM" id="CLU_1636068_0_0_1"/>
<evidence type="ECO:0000259" key="3">
    <source>
        <dbReference type="Pfam" id="PF01648"/>
    </source>
</evidence>
<dbReference type="OrthoDB" id="26719at2759"/>
<dbReference type="InterPro" id="IPR008278">
    <property type="entry name" value="4-PPantetheinyl_Trfase_dom"/>
</dbReference>
<dbReference type="InParanoid" id="G4U2W3"/>
<sequence>MKAEIPANDDLLSFIASIESTLTPSESRHLHQLAAAESTRSQATKHLFQLWTLKEAYFKTLGVGITFELSRIHFDFDTSVLVVDGEPLNRWGIISFGVSSLFSDDVPEKYVAAVCYQRDSSDTETGGVVKWVSVAEDQRLTLVDQHDLIQRVARGFPVVNTS</sequence>
<reference evidence="4 5" key="1">
    <citation type="journal article" date="2011" name="PLoS Pathog.">
        <title>Endophytic Life Strategies Decoded by Genome and Transcriptome Analyses of the Mutualistic Root Symbiont Piriformospora indica.</title>
        <authorList>
            <person name="Zuccaro A."/>
            <person name="Lahrmann U."/>
            <person name="Guldener U."/>
            <person name="Langen G."/>
            <person name="Pfiffi S."/>
            <person name="Biedenkopf D."/>
            <person name="Wong P."/>
            <person name="Samans B."/>
            <person name="Grimm C."/>
            <person name="Basiewicz M."/>
            <person name="Murat C."/>
            <person name="Martin F."/>
            <person name="Kogel K.H."/>
        </authorList>
    </citation>
    <scope>NUCLEOTIDE SEQUENCE [LARGE SCALE GENOMIC DNA]</scope>
    <source>
        <strain evidence="4 5">DSM 11827</strain>
    </source>
</reference>
<comment type="caution">
    <text evidence="4">The sequence shown here is derived from an EMBL/GenBank/DDBJ whole genome shotgun (WGS) entry which is preliminary data.</text>
</comment>
<dbReference type="GO" id="GO:0008897">
    <property type="term" value="F:holo-[acyl-carrier-protein] synthase activity"/>
    <property type="evidence" value="ECO:0007669"/>
    <property type="project" value="UniProtKB-EC"/>
</dbReference>
<name>G4U2W3_SERID</name>
<evidence type="ECO:0000313" key="5">
    <source>
        <dbReference type="Proteomes" id="UP000007148"/>
    </source>
</evidence>
<dbReference type="GO" id="GO:0019878">
    <property type="term" value="P:lysine biosynthetic process via aminoadipic acid"/>
    <property type="evidence" value="ECO:0007669"/>
    <property type="project" value="TreeGrafter"/>
</dbReference>
<dbReference type="GO" id="GO:0005829">
    <property type="term" value="C:cytosol"/>
    <property type="evidence" value="ECO:0007669"/>
    <property type="project" value="TreeGrafter"/>
</dbReference>
<accession>G4U2W3</accession>
<evidence type="ECO:0000256" key="2">
    <source>
        <dbReference type="ARBA" id="ARBA00022679"/>
    </source>
</evidence>
<dbReference type="InterPro" id="IPR037143">
    <property type="entry name" value="4-PPantetheinyl_Trfase_dom_sf"/>
</dbReference>
<keyword evidence="5" id="KW-1185">Reference proteome</keyword>
<dbReference type="Pfam" id="PF01648">
    <property type="entry name" value="ACPS"/>
    <property type="match status" value="1"/>
</dbReference>